<feature type="compositionally biased region" description="Basic and acidic residues" evidence="1">
    <location>
        <begin position="11"/>
        <end position="26"/>
    </location>
</feature>
<keyword evidence="3" id="KW-1185">Reference proteome</keyword>
<sequence>MAKSVAKNPHRHENPDLHRSMIERARSGAAGVHGDRRTKRRRDRGAKRRAAINDQMRG</sequence>
<organism evidence="2 3">
    <name type="scientific">Brachybacterium sacelli</name>
    <dbReference type="NCBI Taxonomy" id="173364"/>
    <lineage>
        <taxon>Bacteria</taxon>
        <taxon>Bacillati</taxon>
        <taxon>Actinomycetota</taxon>
        <taxon>Actinomycetes</taxon>
        <taxon>Micrococcales</taxon>
        <taxon>Dermabacteraceae</taxon>
        <taxon>Brachybacterium</taxon>
    </lineage>
</organism>
<dbReference type="EMBL" id="JAGIOD010000002">
    <property type="protein sequence ID" value="MBP2383711.1"/>
    <property type="molecule type" value="Genomic_DNA"/>
</dbReference>
<dbReference type="Proteomes" id="UP001519290">
    <property type="component" value="Unassembled WGS sequence"/>
</dbReference>
<evidence type="ECO:0000256" key="1">
    <source>
        <dbReference type="SAM" id="MobiDB-lite"/>
    </source>
</evidence>
<reference evidence="2 3" key="1">
    <citation type="submission" date="2021-03" db="EMBL/GenBank/DDBJ databases">
        <title>Sequencing the genomes of 1000 actinobacteria strains.</title>
        <authorList>
            <person name="Klenk H.-P."/>
        </authorList>
    </citation>
    <scope>NUCLEOTIDE SEQUENCE [LARGE SCALE GENOMIC DNA]</scope>
    <source>
        <strain evidence="2 3">DSM 14566</strain>
    </source>
</reference>
<dbReference type="RefSeq" id="WP_209904497.1">
    <property type="nucleotide sequence ID" value="NZ_BAAAJW010000017.1"/>
</dbReference>
<feature type="region of interest" description="Disordered" evidence="1">
    <location>
        <begin position="1"/>
        <end position="58"/>
    </location>
</feature>
<name>A0ABS4X5V9_9MICO</name>
<proteinExistence type="predicted"/>
<evidence type="ECO:0000313" key="3">
    <source>
        <dbReference type="Proteomes" id="UP001519290"/>
    </source>
</evidence>
<comment type="caution">
    <text evidence="2">The sequence shown here is derived from an EMBL/GenBank/DDBJ whole genome shotgun (WGS) entry which is preliminary data.</text>
</comment>
<accession>A0ABS4X5V9</accession>
<evidence type="ECO:0000313" key="2">
    <source>
        <dbReference type="EMBL" id="MBP2383711.1"/>
    </source>
</evidence>
<gene>
    <name evidence="2" type="ORF">JOF43_003700</name>
</gene>
<protein>
    <submittedName>
        <fullName evidence="2">Uncharacterized protein</fullName>
    </submittedName>
</protein>
<feature type="compositionally biased region" description="Basic residues" evidence="1">
    <location>
        <begin position="36"/>
        <end position="50"/>
    </location>
</feature>